<protein>
    <submittedName>
        <fullName evidence="1">Uncharacterized protein</fullName>
    </submittedName>
</protein>
<comment type="caution">
    <text evidence="1">The sequence shown here is derived from an EMBL/GenBank/DDBJ whole genome shotgun (WGS) entry which is preliminary data.</text>
</comment>
<dbReference type="EMBL" id="WWEN01000001">
    <property type="protein sequence ID" value="MYM53961.1"/>
    <property type="molecule type" value="Genomic_DNA"/>
</dbReference>
<organism evidence="1 2">
    <name type="scientific">Thalassovita mangrovi</name>
    <dbReference type="NCBI Taxonomy" id="2692236"/>
    <lineage>
        <taxon>Bacteria</taxon>
        <taxon>Pseudomonadati</taxon>
        <taxon>Pseudomonadota</taxon>
        <taxon>Alphaproteobacteria</taxon>
        <taxon>Rhodobacterales</taxon>
        <taxon>Roseobacteraceae</taxon>
        <taxon>Thalassovita</taxon>
    </lineage>
</organism>
<evidence type="ECO:0000313" key="1">
    <source>
        <dbReference type="EMBL" id="MYM53961.1"/>
    </source>
</evidence>
<proteinExistence type="predicted"/>
<sequence>MAHLAKTLLSYLAEGLAPIRPIRIAEVWGSEPKDAARAALDKAKTGPAVFSAYSQPHLPEEYPA</sequence>
<gene>
    <name evidence="1" type="ORF">GR167_01490</name>
</gene>
<dbReference type="AlphaFoldDB" id="A0A6L8LD64"/>
<evidence type="ECO:0000313" key="2">
    <source>
        <dbReference type="Proteomes" id="UP000479043"/>
    </source>
</evidence>
<accession>A0A6L8LD64</accession>
<dbReference type="RefSeq" id="WP_160971665.1">
    <property type="nucleotide sequence ID" value="NZ_WWEN01000001.1"/>
</dbReference>
<reference evidence="1 2" key="1">
    <citation type="submission" date="2020-01" db="EMBL/GenBank/DDBJ databases">
        <authorList>
            <person name="Chen S."/>
        </authorList>
    </citation>
    <scope>NUCLEOTIDE SEQUENCE [LARGE SCALE GENOMIC DNA]</scope>
    <source>
        <strain evidence="1 2">GS-10</strain>
    </source>
</reference>
<dbReference type="Proteomes" id="UP000479043">
    <property type="component" value="Unassembled WGS sequence"/>
</dbReference>
<keyword evidence="2" id="KW-1185">Reference proteome</keyword>
<name>A0A6L8LD64_9RHOB</name>